<keyword evidence="3" id="KW-1185">Reference proteome</keyword>
<comment type="caution">
    <text evidence="2">The sequence shown here is derived from an EMBL/GenBank/DDBJ whole genome shotgun (WGS) entry which is preliminary data.</text>
</comment>
<keyword evidence="1" id="KW-0732">Signal</keyword>
<feature type="signal peptide" evidence="1">
    <location>
        <begin position="1"/>
        <end position="23"/>
    </location>
</feature>
<evidence type="ECO:0000313" key="3">
    <source>
        <dbReference type="Proteomes" id="UP000240418"/>
    </source>
</evidence>
<accession>A0A2P8FER0</accession>
<evidence type="ECO:0008006" key="4">
    <source>
        <dbReference type="Google" id="ProtNLM"/>
    </source>
</evidence>
<dbReference type="EMBL" id="PYGJ01000004">
    <property type="protein sequence ID" value="PSL20207.1"/>
    <property type="molecule type" value="Genomic_DNA"/>
</dbReference>
<proteinExistence type="predicted"/>
<reference evidence="2 3" key="1">
    <citation type="submission" date="2018-03" db="EMBL/GenBank/DDBJ databases">
        <title>Genomic Encyclopedia of Archaeal and Bacterial Type Strains, Phase II (KMG-II): from individual species to whole genera.</title>
        <authorList>
            <person name="Goeker M."/>
        </authorList>
    </citation>
    <scope>NUCLEOTIDE SEQUENCE [LARGE SCALE GENOMIC DNA]</scope>
    <source>
        <strain evidence="2 3">DSM 100673</strain>
    </source>
</reference>
<sequence>MKHSIAAAILGIAASLVALPVLAQDINIEKKRSRVHEMSDLKLKGSARKDFRRFKRKAKYYGAFYVNYAEKKAGAYWGAPNIEAAERHARISCQINSGKPYGCYLHARILPKHHDPSEAGLTLSREGSLEFREYSNLQADDRFGAFAISESGAIGYSWAEASRDWAAREAVKRCDKAARKMLKSADKDLRAALKATGGQTCRVVHYAR</sequence>
<dbReference type="AlphaFoldDB" id="A0A2P8FER0"/>
<organism evidence="2 3">
    <name type="scientific">Shimia abyssi</name>
    <dbReference type="NCBI Taxonomy" id="1662395"/>
    <lineage>
        <taxon>Bacteria</taxon>
        <taxon>Pseudomonadati</taxon>
        <taxon>Pseudomonadota</taxon>
        <taxon>Alphaproteobacteria</taxon>
        <taxon>Rhodobacterales</taxon>
        <taxon>Roseobacteraceae</taxon>
    </lineage>
</organism>
<dbReference type="RefSeq" id="WP_106608205.1">
    <property type="nucleotide sequence ID" value="NZ_PYGJ01000004.1"/>
</dbReference>
<evidence type="ECO:0000313" key="2">
    <source>
        <dbReference type="EMBL" id="PSL20207.1"/>
    </source>
</evidence>
<name>A0A2P8FER0_9RHOB</name>
<feature type="chain" id="PRO_5015153339" description="DUF4189 domain-containing protein" evidence="1">
    <location>
        <begin position="24"/>
        <end position="208"/>
    </location>
</feature>
<dbReference type="Proteomes" id="UP000240418">
    <property type="component" value="Unassembled WGS sequence"/>
</dbReference>
<dbReference type="OrthoDB" id="7845033at2"/>
<gene>
    <name evidence="2" type="ORF">CLV88_104268</name>
</gene>
<protein>
    <recommendedName>
        <fullName evidence="4">DUF4189 domain-containing protein</fullName>
    </recommendedName>
</protein>
<evidence type="ECO:0000256" key="1">
    <source>
        <dbReference type="SAM" id="SignalP"/>
    </source>
</evidence>